<reference evidence="4" key="1">
    <citation type="submission" date="2016-02" db="EMBL/GenBank/DDBJ databases">
        <title>Draft genome sequence of Microdochium bolleyi, a fungal endophyte of beachgrass.</title>
        <authorList>
            <consortium name="DOE Joint Genome Institute"/>
            <person name="David A.S."/>
            <person name="May G."/>
            <person name="Haridas S."/>
            <person name="Lim J."/>
            <person name="Wang M."/>
            <person name="Labutti K."/>
            <person name="Lipzen A."/>
            <person name="Barry K."/>
            <person name="Grigoriev I.V."/>
        </authorList>
    </citation>
    <scope>NUCLEOTIDE SEQUENCE [LARGE SCALE GENOMIC DNA]</scope>
    <source>
        <strain evidence="4">J235TASD1</strain>
    </source>
</reference>
<dbReference type="InParanoid" id="A0A136J3E2"/>
<dbReference type="InterPro" id="IPR052974">
    <property type="entry name" value="GH79_Enzymes"/>
</dbReference>
<protein>
    <recommendedName>
        <fullName evidence="2">Beta-glucuronidase C-terminal domain-containing protein</fullName>
    </recommendedName>
</protein>
<dbReference type="OrthoDB" id="2796951at2759"/>
<sequence>MSYNRRSLPGLLALAAATATAAASISITVPCKVPAGAATLDKMPIAASFEFYFWPSYATNISLAGPCLDHLSQMYGQKVPIRIGGTTQDRATYDPNQEAYISYDDPDPLVPPMKITYGPKFFDLIAPYGAETILGFNRGDNNRTNTFEAILDAKKSPGLLKHLKGVEIGNEPDVYLYIWQKPIATPPWDANQEGADAADWAQDFINQWESPLPMLYTGSYAVPVPIQPKWPNITHLINVSFNQTVKDAVATYNQHLYALSQGTDLGVEMDHVRTAADLAVFPEYVASSASAGREFYLGETGFHGQEVPSDASFGAALQVFDKSLLATSLNIKRLYYHQGTINQASFNWFSSSQVEHPFYGGYLSALALHDADNIIAADNGTDRHARYVLFKNGRATKVVIINTEYYSGSGSRPTIDFSLEGIAGANQLRRRAGRGPPEVLRVTASSSDVTASEVSATVAGPTIGGQSFASDETCSIVGDRKTERLVIDEATGSATVRVGASEAVIVYL</sequence>
<feature type="signal peptide" evidence="1">
    <location>
        <begin position="1"/>
        <end position="22"/>
    </location>
</feature>
<feature type="domain" description="Beta-glucuronidase C-terminal" evidence="2">
    <location>
        <begin position="387"/>
        <end position="505"/>
    </location>
</feature>
<dbReference type="PANTHER" id="PTHR36183:SF3">
    <property type="entry name" value="BETA-GLUCURONIDASE C-TERMINAL DOMAIN-CONTAINING PROTEIN"/>
    <property type="match status" value="1"/>
</dbReference>
<organism evidence="3 4">
    <name type="scientific">Microdochium bolleyi</name>
    <dbReference type="NCBI Taxonomy" id="196109"/>
    <lineage>
        <taxon>Eukaryota</taxon>
        <taxon>Fungi</taxon>
        <taxon>Dikarya</taxon>
        <taxon>Ascomycota</taxon>
        <taxon>Pezizomycotina</taxon>
        <taxon>Sordariomycetes</taxon>
        <taxon>Xylariomycetidae</taxon>
        <taxon>Xylariales</taxon>
        <taxon>Microdochiaceae</taxon>
        <taxon>Microdochium</taxon>
    </lineage>
</organism>
<gene>
    <name evidence="3" type="ORF">Micbo1qcDRAFT_203689</name>
</gene>
<dbReference type="Gene3D" id="3.20.20.80">
    <property type="entry name" value="Glycosidases"/>
    <property type="match status" value="1"/>
</dbReference>
<dbReference type="InterPro" id="IPR031728">
    <property type="entry name" value="GlcAase_C"/>
</dbReference>
<dbReference type="PANTHER" id="PTHR36183">
    <property type="entry name" value="BETA-GLUCURONIDASE"/>
    <property type="match status" value="1"/>
</dbReference>
<evidence type="ECO:0000313" key="3">
    <source>
        <dbReference type="EMBL" id="KXJ91623.1"/>
    </source>
</evidence>
<dbReference type="Pfam" id="PF16862">
    <property type="entry name" value="Glyco_hydro_79C"/>
    <property type="match status" value="1"/>
</dbReference>
<dbReference type="Proteomes" id="UP000070501">
    <property type="component" value="Unassembled WGS sequence"/>
</dbReference>
<dbReference type="SUPFAM" id="SSF51445">
    <property type="entry name" value="(Trans)glycosidases"/>
    <property type="match status" value="1"/>
</dbReference>
<evidence type="ECO:0000313" key="4">
    <source>
        <dbReference type="Proteomes" id="UP000070501"/>
    </source>
</evidence>
<dbReference type="PROSITE" id="PS51318">
    <property type="entry name" value="TAT"/>
    <property type="match status" value="1"/>
</dbReference>
<name>A0A136J3E2_9PEZI</name>
<evidence type="ECO:0000259" key="2">
    <source>
        <dbReference type="Pfam" id="PF16862"/>
    </source>
</evidence>
<accession>A0A136J3E2</accession>
<dbReference type="InterPro" id="IPR006311">
    <property type="entry name" value="TAT_signal"/>
</dbReference>
<dbReference type="InterPro" id="IPR017853">
    <property type="entry name" value="GH"/>
</dbReference>
<proteinExistence type="predicted"/>
<keyword evidence="4" id="KW-1185">Reference proteome</keyword>
<keyword evidence="1" id="KW-0732">Signal</keyword>
<dbReference type="STRING" id="196109.A0A136J3E2"/>
<dbReference type="EMBL" id="KQ964249">
    <property type="protein sequence ID" value="KXJ91623.1"/>
    <property type="molecule type" value="Genomic_DNA"/>
</dbReference>
<evidence type="ECO:0000256" key="1">
    <source>
        <dbReference type="SAM" id="SignalP"/>
    </source>
</evidence>
<dbReference type="AlphaFoldDB" id="A0A136J3E2"/>
<feature type="chain" id="PRO_5007293423" description="Beta-glucuronidase C-terminal domain-containing protein" evidence="1">
    <location>
        <begin position="23"/>
        <end position="508"/>
    </location>
</feature>